<evidence type="ECO:0000313" key="1">
    <source>
        <dbReference type="EMBL" id="MEQ2158791.1"/>
    </source>
</evidence>
<dbReference type="EMBL" id="JAHRIO010001212">
    <property type="protein sequence ID" value="MEQ2158791.1"/>
    <property type="molecule type" value="Genomic_DNA"/>
</dbReference>
<reference evidence="1 2" key="1">
    <citation type="submission" date="2021-06" db="EMBL/GenBank/DDBJ databases">
        <authorList>
            <person name="Palmer J.M."/>
        </authorList>
    </citation>
    <scope>NUCLEOTIDE SEQUENCE [LARGE SCALE GENOMIC DNA]</scope>
    <source>
        <strain evidence="1 2">GA_2019</strain>
        <tissue evidence="1">Muscle</tissue>
    </source>
</reference>
<keyword evidence="2" id="KW-1185">Reference proteome</keyword>
<dbReference type="Proteomes" id="UP001476798">
    <property type="component" value="Unassembled WGS sequence"/>
</dbReference>
<gene>
    <name evidence="1" type="ORF">GOODEAATRI_016005</name>
</gene>
<accession>A0ABV0MI62</accession>
<evidence type="ECO:0000313" key="2">
    <source>
        <dbReference type="Proteomes" id="UP001476798"/>
    </source>
</evidence>
<comment type="caution">
    <text evidence="1">The sequence shown here is derived from an EMBL/GenBank/DDBJ whole genome shotgun (WGS) entry which is preliminary data.</text>
</comment>
<sequence>MMHSAPLTLVALNQIERNQVDLLIGSHKTPCLQFDTSHVGDTMKHVEEGVLDYLKSTFNVLAYNENAIKAKTAHHSENTIYTVKHGGGSIILYFFHFLDAFLQH</sequence>
<protein>
    <submittedName>
        <fullName evidence="1">Uncharacterized protein</fullName>
    </submittedName>
</protein>
<name>A0ABV0MI62_9TELE</name>
<proteinExistence type="predicted"/>
<organism evidence="1 2">
    <name type="scientific">Goodea atripinnis</name>
    <dbReference type="NCBI Taxonomy" id="208336"/>
    <lineage>
        <taxon>Eukaryota</taxon>
        <taxon>Metazoa</taxon>
        <taxon>Chordata</taxon>
        <taxon>Craniata</taxon>
        <taxon>Vertebrata</taxon>
        <taxon>Euteleostomi</taxon>
        <taxon>Actinopterygii</taxon>
        <taxon>Neopterygii</taxon>
        <taxon>Teleostei</taxon>
        <taxon>Neoteleostei</taxon>
        <taxon>Acanthomorphata</taxon>
        <taxon>Ovalentaria</taxon>
        <taxon>Atherinomorphae</taxon>
        <taxon>Cyprinodontiformes</taxon>
        <taxon>Goodeidae</taxon>
        <taxon>Goodea</taxon>
    </lineage>
</organism>